<reference evidence="1 2" key="1">
    <citation type="submission" date="2022-12" db="EMBL/GenBank/DDBJ databases">
        <title>Chromosome-level genome of Tegillarca granosa.</title>
        <authorList>
            <person name="Kim J."/>
        </authorList>
    </citation>
    <scope>NUCLEOTIDE SEQUENCE [LARGE SCALE GENOMIC DNA]</scope>
    <source>
        <strain evidence="1">Teg-2019</strain>
        <tissue evidence="1">Adductor muscle</tissue>
    </source>
</reference>
<name>A0ABQ9EI10_TEGGR</name>
<comment type="caution">
    <text evidence="1">The sequence shown here is derived from an EMBL/GenBank/DDBJ whole genome shotgun (WGS) entry which is preliminary data.</text>
</comment>
<dbReference type="EMBL" id="JARBDR010000903">
    <property type="protein sequence ID" value="KAJ8304896.1"/>
    <property type="molecule type" value="Genomic_DNA"/>
</dbReference>
<evidence type="ECO:0000313" key="2">
    <source>
        <dbReference type="Proteomes" id="UP001217089"/>
    </source>
</evidence>
<organism evidence="1 2">
    <name type="scientific">Tegillarca granosa</name>
    <name type="common">Malaysian cockle</name>
    <name type="synonym">Anadara granosa</name>
    <dbReference type="NCBI Taxonomy" id="220873"/>
    <lineage>
        <taxon>Eukaryota</taxon>
        <taxon>Metazoa</taxon>
        <taxon>Spiralia</taxon>
        <taxon>Lophotrochozoa</taxon>
        <taxon>Mollusca</taxon>
        <taxon>Bivalvia</taxon>
        <taxon>Autobranchia</taxon>
        <taxon>Pteriomorphia</taxon>
        <taxon>Arcoida</taxon>
        <taxon>Arcoidea</taxon>
        <taxon>Arcidae</taxon>
        <taxon>Tegillarca</taxon>
    </lineage>
</organism>
<accession>A0ABQ9EI10</accession>
<sequence length="75" mass="8805">MLVQGQVTYLESFLPEDYCPLYIYYRRPSIQTKIDVFYGCRSAHQILNPVFLNIKISTTLYERVECGNKYVSSVE</sequence>
<protein>
    <submittedName>
        <fullName evidence="1">Uncharacterized protein</fullName>
    </submittedName>
</protein>
<evidence type="ECO:0000313" key="1">
    <source>
        <dbReference type="EMBL" id="KAJ8304896.1"/>
    </source>
</evidence>
<keyword evidence="2" id="KW-1185">Reference proteome</keyword>
<gene>
    <name evidence="1" type="ORF">KUTeg_018479</name>
</gene>
<proteinExistence type="predicted"/>
<dbReference type="Proteomes" id="UP001217089">
    <property type="component" value="Unassembled WGS sequence"/>
</dbReference>